<sequence length="392" mass="42076">MKPIEILKELIKFRSLTPSDDGAFNYVSMLLADFSEDRFELNGVTNAIFTKRFGQGPHLCFAGHIDVVPPGEGWASDPFKPVEADGFLYGRGAQDMKSGIAAAICALAAARDFKGTLSLLLTSDEEGEGIYGTREMLSKLREQGALPDFAVVAEPTCEVRFGDTIKIGRRGSINGILTLTGIGGHAAYPDKCINPVHILAPVLASLAGHDLDAGSEDFAPAKIVITDIRGGSQVVNVTPKDVRVMFNVRGGVGLGLKDVRDYVLRLFELDAKDALCSESESCGKLEMSCTAQLRAGASLHLALKSSSKPFLTQRNSKIVQKLSASVQKICGAAAELNTAGGTSDARYFAEFGVETAEFGVRNDTIHQINERVEISDVENLAKIFIDLIENFG</sequence>
<dbReference type="PANTHER" id="PTHR43808">
    <property type="entry name" value="ACETYLORNITHINE DEACETYLASE"/>
    <property type="match status" value="1"/>
</dbReference>
<comment type="subunit">
    <text evidence="4">Homodimer.</text>
</comment>
<dbReference type="UniPathway" id="UPA00034">
    <property type="reaction ID" value="UER00021"/>
</dbReference>
<dbReference type="InterPro" id="IPR036264">
    <property type="entry name" value="Bact_exopeptidase_dim_dom"/>
</dbReference>
<dbReference type="HAMAP" id="MF_01690">
    <property type="entry name" value="DapE"/>
    <property type="match status" value="1"/>
</dbReference>
<dbReference type="NCBIfam" id="NF009557">
    <property type="entry name" value="PRK13009.1"/>
    <property type="match status" value="1"/>
</dbReference>
<dbReference type="GO" id="GO:0008777">
    <property type="term" value="F:acetylornithine deacetylase activity"/>
    <property type="evidence" value="ECO:0007669"/>
    <property type="project" value="TreeGrafter"/>
</dbReference>
<evidence type="ECO:0000256" key="15">
    <source>
        <dbReference type="NCBIfam" id="TIGR01246"/>
    </source>
</evidence>
<evidence type="ECO:0000256" key="10">
    <source>
        <dbReference type="ARBA" id="ARBA00022833"/>
    </source>
</evidence>
<dbReference type="NCBIfam" id="TIGR01246">
    <property type="entry name" value="dapE_proteo"/>
    <property type="match status" value="1"/>
</dbReference>
<dbReference type="OrthoDB" id="5486471at2"/>
<evidence type="ECO:0000256" key="4">
    <source>
        <dbReference type="ARBA" id="ARBA00011738"/>
    </source>
</evidence>
<evidence type="ECO:0000256" key="13">
    <source>
        <dbReference type="ARBA" id="ARBA00023285"/>
    </source>
</evidence>
<evidence type="ECO:0000256" key="1">
    <source>
        <dbReference type="ARBA" id="ARBA00001947"/>
    </source>
</evidence>
<evidence type="ECO:0000256" key="12">
    <source>
        <dbReference type="ARBA" id="ARBA00023154"/>
    </source>
</evidence>
<feature type="domain" description="Peptidase M20 dimerisation" evidence="16">
    <location>
        <begin position="167"/>
        <end position="263"/>
    </location>
</feature>
<evidence type="ECO:0000313" key="18">
    <source>
        <dbReference type="Proteomes" id="UP000005709"/>
    </source>
</evidence>
<keyword evidence="18" id="KW-1185">Reference proteome</keyword>
<comment type="caution">
    <text evidence="17">The sequence shown here is derived from an EMBL/GenBank/DDBJ whole genome shotgun (WGS) entry which is preliminary data.</text>
</comment>
<keyword evidence="13" id="KW-0170">Cobalt</keyword>
<dbReference type="EC" id="3.5.1.18" evidence="5 15"/>
<keyword evidence="10" id="KW-0862">Zinc</keyword>
<reference evidence="17 18" key="1">
    <citation type="submission" date="2009-07" db="EMBL/GenBank/DDBJ databases">
        <authorList>
            <person name="Madupu R."/>
            <person name="Sebastian Y."/>
            <person name="Durkin A.S."/>
            <person name="Torralba M."/>
            <person name="Methe B."/>
            <person name="Sutton G.G."/>
            <person name="Strausberg R.L."/>
            <person name="Nelson K.E."/>
        </authorList>
    </citation>
    <scope>NUCLEOTIDE SEQUENCE [LARGE SCALE GENOMIC DNA]</scope>
    <source>
        <strain evidence="17 18">RM3268</strain>
    </source>
</reference>
<dbReference type="GO" id="GO:0009014">
    <property type="term" value="F:succinyl-diaminopimelate desuccinylase activity"/>
    <property type="evidence" value="ECO:0007669"/>
    <property type="project" value="UniProtKB-UniRule"/>
</dbReference>
<evidence type="ECO:0000313" key="17">
    <source>
        <dbReference type="EMBL" id="EEV17186.1"/>
    </source>
</evidence>
<dbReference type="InterPro" id="IPR050072">
    <property type="entry name" value="Peptidase_M20A"/>
</dbReference>
<name>C8PJT1_9BACT</name>
<organism evidence="17 18">
    <name type="scientific">Campylobacter gracilis RM3268</name>
    <dbReference type="NCBI Taxonomy" id="553220"/>
    <lineage>
        <taxon>Bacteria</taxon>
        <taxon>Pseudomonadati</taxon>
        <taxon>Campylobacterota</taxon>
        <taxon>Epsilonproteobacteria</taxon>
        <taxon>Campylobacterales</taxon>
        <taxon>Campylobacteraceae</taxon>
        <taxon>Campylobacter</taxon>
    </lineage>
</organism>
<comment type="pathway">
    <text evidence="2">Amino-acid biosynthesis; L-lysine biosynthesis via DAP pathway; LL-2,6-diaminopimelate from (S)-tetrahydrodipicolinate (succinylase route): step 3/3.</text>
</comment>
<comment type="similarity">
    <text evidence="3">Belongs to the peptidase M20A family. DapE subfamily.</text>
</comment>
<dbReference type="GO" id="GO:0006526">
    <property type="term" value="P:L-arginine biosynthetic process"/>
    <property type="evidence" value="ECO:0007669"/>
    <property type="project" value="TreeGrafter"/>
</dbReference>
<evidence type="ECO:0000256" key="3">
    <source>
        <dbReference type="ARBA" id="ARBA00006746"/>
    </source>
</evidence>
<dbReference type="RefSeq" id="WP_005872213.1">
    <property type="nucleotide sequence ID" value="NZ_ACYG01000027.1"/>
</dbReference>
<dbReference type="Gene3D" id="3.30.70.360">
    <property type="match status" value="1"/>
</dbReference>
<evidence type="ECO:0000256" key="11">
    <source>
        <dbReference type="ARBA" id="ARBA00022915"/>
    </source>
</evidence>
<evidence type="ECO:0000256" key="9">
    <source>
        <dbReference type="ARBA" id="ARBA00022801"/>
    </source>
</evidence>
<dbReference type="InterPro" id="IPR011650">
    <property type="entry name" value="Peptidase_M20_dimer"/>
</dbReference>
<dbReference type="Pfam" id="PF07687">
    <property type="entry name" value="M20_dimer"/>
    <property type="match status" value="1"/>
</dbReference>
<keyword evidence="12" id="KW-0457">Lysine biosynthesis</keyword>
<proteinExistence type="inferred from homology"/>
<keyword evidence="8" id="KW-0479">Metal-binding</keyword>
<dbReference type="GO" id="GO:0019877">
    <property type="term" value="P:diaminopimelate biosynthetic process"/>
    <property type="evidence" value="ECO:0007669"/>
    <property type="project" value="UniProtKB-KW"/>
</dbReference>
<dbReference type="Pfam" id="PF01546">
    <property type="entry name" value="Peptidase_M20"/>
    <property type="match status" value="1"/>
</dbReference>
<evidence type="ECO:0000256" key="8">
    <source>
        <dbReference type="ARBA" id="ARBA00022723"/>
    </source>
</evidence>
<dbReference type="SUPFAM" id="SSF55031">
    <property type="entry name" value="Bacterial exopeptidase dimerisation domain"/>
    <property type="match status" value="1"/>
</dbReference>
<dbReference type="PROSITE" id="PS00759">
    <property type="entry name" value="ARGE_DAPE_CPG2_2"/>
    <property type="match status" value="1"/>
</dbReference>
<keyword evidence="11" id="KW-0220">Diaminopimelate biosynthesis</keyword>
<dbReference type="AlphaFoldDB" id="C8PJT1"/>
<dbReference type="Gene3D" id="3.40.630.10">
    <property type="entry name" value="Zn peptidases"/>
    <property type="match status" value="2"/>
</dbReference>
<dbReference type="SUPFAM" id="SSF53187">
    <property type="entry name" value="Zn-dependent exopeptidases"/>
    <property type="match status" value="1"/>
</dbReference>
<dbReference type="PANTHER" id="PTHR43808:SF31">
    <property type="entry name" value="N-ACETYL-L-CITRULLINE DEACETYLASE"/>
    <property type="match status" value="1"/>
</dbReference>
<dbReference type="InterPro" id="IPR001261">
    <property type="entry name" value="ArgE/DapE_CS"/>
</dbReference>
<dbReference type="EMBL" id="ACYG01000027">
    <property type="protein sequence ID" value="EEV17186.1"/>
    <property type="molecule type" value="Genomic_DNA"/>
</dbReference>
<dbReference type="InterPro" id="IPR005941">
    <property type="entry name" value="DapE_proteobac"/>
</dbReference>
<evidence type="ECO:0000256" key="2">
    <source>
        <dbReference type="ARBA" id="ARBA00005130"/>
    </source>
</evidence>
<protein>
    <recommendedName>
        <fullName evidence="6 15">Succinyl-diaminopimelate desuccinylase</fullName>
        <ecNumber evidence="5 15">3.5.1.18</ecNumber>
    </recommendedName>
</protein>
<evidence type="ECO:0000259" key="16">
    <source>
        <dbReference type="Pfam" id="PF07687"/>
    </source>
</evidence>
<accession>C8PJT1</accession>
<dbReference type="GO" id="GO:0046872">
    <property type="term" value="F:metal ion binding"/>
    <property type="evidence" value="ECO:0007669"/>
    <property type="project" value="UniProtKB-KW"/>
</dbReference>
<dbReference type="GO" id="GO:0009089">
    <property type="term" value="P:lysine biosynthetic process via diaminopimelate"/>
    <property type="evidence" value="ECO:0007669"/>
    <property type="project" value="UniProtKB-UniRule"/>
</dbReference>
<dbReference type="InterPro" id="IPR002933">
    <property type="entry name" value="Peptidase_M20"/>
</dbReference>
<comment type="catalytic activity">
    <reaction evidence="14">
        <text>N-succinyl-(2S,6S)-2,6-diaminopimelate + H2O = (2S,6S)-2,6-diaminopimelate + succinate</text>
        <dbReference type="Rhea" id="RHEA:22608"/>
        <dbReference type="ChEBI" id="CHEBI:15377"/>
        <dbReference type="ChEBI" id="CHEBI:30031"/>
        <dbReference type="ChEBI" id="CHEBI:57609"/>
        <dbReference type="ChEBI" id="CHEBI:58087"/>
        <dbReference type="EC" id="3.5.1.18"/>
    </reaction>
</comment>
<evidence type="ECO:0000256" key="7">
    <source>
        <dbReference type="ARBA" id="ARBA00022605"/>
    </source>
</evidence>
<evidence type="ECO:0000256" key="6">
    <source>
        <dbReference type="ARBA" id="ARBA00022391"/>
    </source>
</evidence>
<evidence type="ECO:0000256" key="14">
    <source>
        <dbReference type="ARBA" id="ARBA00051301"/>
    </source>
</evidence>
<comment type="cofactor">
    <cofactor evidence="1">
        <name>Zn(2+)</name>
        <dbReference type="ChEBI" id="CHEBI:29105"/>
    </cofactor>
</comment>
<dbReference type="eggNOG" id="COG0624">
    <property type="taxonomic scope" value="Bacteria"/>
</dbReference>
<dbReference type="STRING" id="824.CGRAC_0755"/>
<keyword evidence="7" id="KW-0028">Amino-acid biosynthesis</keyword>
<keyword evidence="9 17" id="KW-0378">Hydrolase</keyword>
<dbReference type="Proteomes" id="UP000005709">
    <property type="component" value="Unassembled WGS sequence"/>
</dbReference>
<evidence type="ECO:0000256" key="5">
    <source>
        <dbReference type="ARBA" id="ARBA00011921"/>
    </source>
</evidence>
<gene>
    <name evidence="17" type="primary">dapE</name>
    <name evidence="17" type="ORF">CAMGR0001_1481</name>
</gene>